<reference evidence="5" key="1">
    <citation type="submission" date="2018-11" db="EMBL/GenBank/DDBJ databases">
        <authorList>
            <person name="Alioto T."/>
            <person name="Alioto T."/>
        </authorList>
    </citation>
    <scope>NUCLEOTIDE SEQUENCE</scope>
</reference>
<dbReference type="PANTHER" id="PTHR24198:SF165">
    <property type="entry name" value="ANKYRIN REPEAT-CONTAINING PROTEIN-RELATED"/>
    <property type="match status" value="1"/>
</dbReference>
<dbReference type="SUPFAM" id="SSF48403">
    <property type="entry name" value="Ankyrin repeat"/>
    <property type="match status" value="1"/>
</dbReference>
<dbReference type="PROSITE" id="PS50088">
    <property type="entry name" value="ANK_REPEAT"/>
    <property type="match status" value="1"/>
</dbReference>
<evidence type="ECO:0000256" key="3">
    <source>
        <dbReference type="PROSITE-ProRule" id="PRU00023"/>
    </source>
</evidence>
<dbReference type="Pfam" id="PF20720">
    <property type="entry name" value="nSTAND3"/>
    <property type="match status" value="1"/>
</dbReference>
<keyword evidence="1" id="KW-0677">Repeat</keyword>
<dbReference type="SMART" id="SM00248">
    <property type="entry name" value="ANK"/>
    <property type="match status" value="3"/>
</dbReference>
<dbReference type="AlphaFoldDB" id="A0A8B6GPR1"/>
<dbReference type="InterPro" id="IPR002110">
    <property type="entry name" value="Ankyrin_rpt"/>
</dbReference>
<dbReference type="EMBL" id="UYJE01008803">
    <property type="protein sequence ID" value="VDI67462.1"/>
    <property type="molecule type" value="Genomic_DNA"/>
</dbReference>
<feature type="domain" description="Novel STAND NTPase 3" evidence="4">
    <location>
        <begin position="2"/>
        <end position="154"/>
    </location>
</feature>
<evidence type="ECO:0000313" key="6">
    <source>
        <dbReference type="Proteomes" id="UP000596742"/>
    </source>
</evidence>
<dbReference type="InterPro" id="IPR036770">
    <property type="entry name" value="Ankyrin_rpt-contain_sf"/>
</dbReference>
<keyword evidence="2 3" id="KW-0040">ANK repeat</keyword>
<evidence type="ECO:0000259" key="4">
    <source>
        <dbReference type="Pfam" id="PF20720"/>
    </source>
</evidence>
<dbReference type="OrthoDB" id="341259at2759"/>
<name>A0A8B6GPR1_MYTGA</name>
<evidence type="ECO:0000256" key="2">
    <source>
        <dbReference type="ARBA" id="ARBA00023043"/>
    </source>
</evidence>
<gene>
    <name evidence="5" type="ORF">MGAL_10B084486</name>
</gene>
<dbReference type="InterPro" id="IPR049050">
    <property type="entry name" value="nSTAND3"/>
</dbReference>
<evidence type="ECO:0000313" key="5">
    <source>
        <dbReference type="EMBL" id="VDI67462.1"/>
    </source>
</evidence>
<keyword evidence="6" id="KW-1185">Reference proteome</keyword>
<dbReference type="Proteomes" id="UP000596742">
    <property type="component" value="Unassembled WGS sequence"/>
</dbReference>
<feature type="repeat" description="ANK" evidence="3">
    <location>
        <begin position="416"/>
        <end position="441"/>
    </location>
</feature>
<dbReference type="PANTHER" id="PTHR24198">
    <property type="entry name" value="ANKYRIN REPEAT AND PROTEIN KINASE DOMAIN-CONTAINING PROTEIN"/>
    <property type="match status" value="1"/>
</dbReference>
<evidence type="ECO:0000256" key="1">
    <source>
        <dbReference type="ARBA" id="ARBA00022737"/>
    </source>
</evidence>
<comment type="caution">
    <text evidence="5">The sequence shown here is derived from an EMBL/GenBank/DDBJ whole genome shotgun (WGS) entry which is preliminary data.</text>
</comment>
<dbReference type="Pfam" id="PF12796">
    <property type="entry name" value="Ank_2"/>
    <property type="match status" value="1"/>
</dbReference>
<sequence length="477" mass="55354">MQKVTDKLKEYSCVTVIGPPASGKSSIIHHVALQWQNNGYELIPIISKHYKNKPLELLKSNINNSESRKLFVVDDFCGVDNVDVVAVDAWKSHFKELNEILINTVAVKILISCRKSIIESNRFTGLAFMTANTYKIDKNSLSEDEKKSILEKYIPRENVSKLCDLIDFKSEHFPLFCKIAASRHIDIEEKINIHSIEKDISDMPDEEFISIFVCLLFDEFSYDWIEREKRPKRVDKAIECLLKKCIKLDFDEALQLLPIDTGTYVKKGRNGYSLVHKFINDIVFVKCEKRAEGVFLQYASPSIIATRFRFVSIRQNSERLMDVAISTKKQYFERLKKDLKNEDLDSTFHNNQLMYPTYRRKLLHYIKTNNEMTKTIKNLKTERKPLIEIAMEGYNDLIQMLIHIHGQKYVNVTDSRGRSALHIAAEKGYKDVVKSLLDNGAKNLKDKQDRTPLEIAHLNGHEKIVKMVMKTAYIKYM</sequence>
<dbReference type="Gene3D" id="1.25.40.20">
    <property type="entry name" value="Ankyrin repeat-containing domain"/>
    <property type="match status" value="1"/>
</dbReference>
<proteinExistence type="predicted"/>
<dbReference type="PROSITE" id="PS50297">
    <property type="entry name" value="ANK_REP_REGION"/>
    <property type="match status" value="1"/>
</dbReference>
<protein>
    <recommendedName>
        <fullName evidence="4">Novel STAND NTPase 3 domain-containing protein</fullName>
    </recommendedName>
</protein>
<dbReference type="InterPro" id="IPR027417">
    <property type="entry name" value="P-loop_NTPase"/>
</dbReference>
<dbReference type="SUPFAM" id="SSF52540">
    <property type="entry name" value="P-loop containing nucleoside triphosphate hydrolases"/>
    <property type="match status" value="1"/>
</dbReference>
<organism evidence="5 6">
    <name type="scientific">Mytilus galloprovincialis</name>
    <name type="common">Mediterranean mussel</name>
    <dbReference type="NCBI Taxonomy" id="29158"/>
    <lineage>
        <taxon>Eukaryota</taxon>
        <taxon>Metazoa</taxon>
        <taxon>Spiralia</taxon>
        <taxon>Lophotrochozoa</taxon>
        <taxon>Mollusca</taxon>
        <taxon>Bivalvia</taxon>
        <taxon>Autobranchia</taxon>
        <taxon>Pteriomorphia</taxon>
        <taxon>Mytilida</taxon>
        <taxon>Mytiloidea</taxon>
        <taxon>Mytilidae</taxon>
        <taxon>Mytilinae</taxon>
        <taxon>Mytilus</taxon>
    </lineage>
</organism>
<accession>A0A8B6GPR1</accession>